<accession>A0A1J0MG49</accession>
<evidence type="ECO:0000313" key="4">
    <source>
        <dbReference type="Proteomes" id="UP000231470"/>
    </source>
</evidence>
<evidence type="ECO:0000313" key="3">
    <source>
        <dbReference type="Proteomes" id="UP000230444"/>
    </source>
</evidence>
<keyword evidence="4" id="KW-1185">Reference proteome</keyword>
<dbReference type="GeneID" id="40092415"/>
<reference evidence="2 3" key="1">
    <citation type="submission" date="2016-11" db="EMBL/GenBank/DDBJ databases">
        <title>Complete genome of the first virulent bacteriophage infecting the opportunist pathogen Serratia rubidaea.</title>
        <authorList>
            <person name="Xing S."/>
            <person name="Ma T."/>
            <person name="Zhang X."/>
            <person name="Huang Y."/>
            <person name="Mi Z."/>
            <person name="Sun Q."/>
            <person name="An X."/>
            <person name="Fan H."/>
            <person name="Wu S."/>
            <person name="Lin W."/>
            <person name="Tong Y."/>
        </authorList>
    </citation>
    <scope>NUCLEOTIDE SEQUENCE [LARGE SCALE GENOMIC DNA]</scope>
</reference>
<organism evidence="2 3">
    <name type="scientific">Serratia phage vB_Sru_IME250</name>
    <dbReference type="NCBI Taxonomy" id="1852640"/>
    <lineage>
        <taxon>Viruses</taxon>
        <taxon>Duplodnaviria</taxon>
        <taxon>Heunggongvirae</taxon>
        <taxon>Uroviricota</taxon>
        <taxon>Caudoviricetes</taxon>
        <taxon>Pantevenvirales</taxon>
        <taxon>Ackermannviridae</taxon>
        <taxon>Taipeivirus</taxon>
        <taxon>Taipeivirus IME250</taxon>
    </lineage>
</organism>
<dbReference type="KEGG" id="vg:40092415"/>
<dbReference type="EMBL" id="KY073123">
    <property type="protein sequence ID" value="APD20041.1"/>
    <property type="molecule type" value="Genomic_DNA"/>
</dbReference>
<name>A0A1J0MG49_9CAUD</name>
<dbReference type="Proteomes" id="UP000231470">
    <property type="component" value="Segment"/>
</dbReference>
<reference evidence="1 4" key="2">
    <citation type="journal article" date="2017" name="Arch. Virol.">
        <title>First complete genome sequence of a virulent bacteriophage infecting the opportunistic pathogen Serratia rubidaea.</title>
        <authorList>
            <person name="Xing S."/>
            <person name="Ma T."/>
            <person name="Zhang X."/>
            <person name="Huang Y."/>
            <person name="Mi Z."/>
            <person name="Sun Q."/>
            <person name="An X."/>
            <person name="Fan H."/>
            <person name="Wu S."/>
            <person name="Wei L."/>
            <person name="Tong Y."/>
        </authorList>
    </citation>
    <scope>NUCLEOTIDE SEQUENCE [LARGE SCALE GENOMIC DNA]</scope>
</reference>
<dbReference type="Proteomes" id="UP000230444">
    <property type="component" value="Segment"/>
</dbReference>
<evidence type="ECO:0000313" key="1">
    <source>
        <dbReference type="EMBL" id="ANM47133.1"/>
    </source>
</evidence>
<dbReference type="EMBL" id="KX147096">
    <property type="protein sequence ID" value="ANM47133.1"/>
    <property type="molecule type" value="Genomic_DNA"/>
</dbReference>
<dbReference type="OrthoDB" id="22598at10239"/>
<dbReference type="RefSeq" id="YP_009615934.1">
    <property type="nucleotide sequence ID" value="NC_042047.1"/>
</dbReference>
<evidence type="ECO:0000313" key="2">
    <source>
        <dbReference type="EMBL" id="APD20041.1"/>
    </source>
</evidence>
<sequence>MLHNNFMADLRRAVEQVCHTEKDTINLDSAQTIEFFKARRAWRDYDVQVISHEGEMVKLDLPSFPLPTKTETQEQYELEGIRIIPKFGYHSIVYFFLSRMGANIIPTGMRI</sequence>
<protein>
    <submittedName>
        <fullName evidence="2">Uncharacterized protein</fullName>
    </submittedName>
</protein>
<proteinExistence type="predicted"/>